<dbReference type="AlphaFoldDB" id="A0A8I1DHS3"/>
<evidence type="ECO:0000256" key="8">
    <source>
        <dbReference type="PROSITE-ProRule" id="PRU01360"/>
    </source>
</evidence>
<reference evidence="10" key="1">
    <citation type="submission" date="2022-02" db="EMBL/GenBank/DDBJ databases">
        <title>Characterization of Tn125 harboring carbapenem-resistant Acinetobacter bereziniae clinical isolates.</title>
        <authorList>
            <person name="Wong N.-K."/>
            <person name="Pan Q."/>
        </authorList>
    </citation>
    <scope>NUCLEOTIDE SEQUENCE</scope>
    <source>
        <strain evidence="10">GD03393</strain>
    </source>
</reference>
<evidence type="ECO:0000313" key="10">
    <source>
        <dbReference type="EMBL" id="UUN98594.1"/>
    </source>
</evidence>
<sequence>MARKYSVKNKKVKTVALAIALPNLAFAAAEETPPTQLPTIQARAEQNASYLAPKTSSTKRTETVLDTAKTVQVITEKALKDQGLLSLQQALATTPGISFGAGEGGGGYGDKINLRGYDATYNTTVDGLRDAALTNRSDLFNYEAVEVIKGANSVENGVGQISGGVNLVSKTPKNRDSNEITLGFGSDNYKRFTGDFNKVVDEDLAFRLNVMGHQNTYAGRDEEMKRWGIAPTLTFGISDTTKATLSYLYQKDENEPQYGVPYYNGKPVKGISDKNSYGYRNLDQQDIENQVVTFKVESEISPNAKLNSITRYSDIEQKATVSAPQGTFCLADGTSPTAITNTNQTGYKNCSVTSGSTTITVPNGSYYISGPRGYYRDTHNKQFANDTNINMQFKTGIIDHAVVAGVGFSREDYSITTAGYLYNSNGSSAGSSITTPLYMNVYNPDNFWHGPTNFRKTGVAEGYLNVYSAYLFDTLKFGEQWLLNLGVRNDYTDGQYRSDTVSTTTAAVTRGQNYKQSDNLISYNAGLTFKPTPATSLYLSYANAQKPVQNTASGGCSQTITNNAITANSCSTDPENAVAYEVGAKWQANPNFLISAAVFRNEQDKVRVTNDIPGQPDAKLDGKNYVQGVEFGLAGEITPKWNITASAAYMEGKYDQTKVNGSPNIDFQKGDKLVNVPKVSGSLWTTYQLNDQWQAGYGLTYQGEMYLSTRSATNNLVQQIKSDDYLIHNASVTYSYNKDLSFQLLGQNLSDEKYYTHIRNNGWAMPGEGRKGVFNINYKF</sequence>
<dbReference type="GO" id="GO:0015344">
    <property type="term" value="F:siderophore uptake transmembrane transporter activity"/>
    <property type="evidence" value="ECO:0007669"/>
    <property type="project" value="TreeGrafter"/>
</dbReference>
<evidence type="ECO:0000256" key="7">
    <source>
        <dbReference type="ARBA" id="ARBA00023237"/>
    </source>
</evidence>
<evidence type="ECO:0000256" key="5">
    <source>
        <dbReference type="ARBA" id="ARBA00023077"/>
    </source>
</evidence>
<evidence type="ECO:0000256" key="9">
    <source>
        <dbReference type="RuleBase" id="RU003357"/>
    </source>
</evidence>
<dbReference type="InterPro" id="IPR039426">
    <property type="entry name" value="TonB-dep_rcpt-like"/>
</dbReference>
<evidence type="ECO:0000256" key="1">
    <source>
        <dbReference type="ARBA" id="ARBA00004571"/>
    </source>
</evidence>
<keyword evidence="4 8" id="KW-0812">Transmembrane</keyword>
<protein>
    <submittedName>
        <fullName evidence="10">TonB-dependent receptor</fullName>
    </submittedName>
</protein>
<evidence type="ECO:0000256" key="3">
    <source>
        <dbReference type="ARBA" id="ARBA00022452"/>
    </source>
</evidence>
<proteinExistence type="inferred from homology"/>
<dbReference type="CDD" id="cd01347">
    <property type="entry name" value="ligand_gated_channel"/>
    <property type="match status" value="1"/>
</dbReference>
<dbReference type="PANTHER" id="PTHR32552">
    <property type="entry name" value="FERRICHROME IRON RECEPTOR-RELATED"/>
    <property type="match status" value="1"/>
</dbReference>
<dbReference type="RefSeq" id="WP_171428646.1">
    <property type="nucleotide sequence ID" value="NZ_BKNL01000055.1"/>
</dbReference>
<dbReference type="InterPro" id="IPR036942">
    <property type="entry name" value="Beta-barrel_TonB_sf"/>
</dbReference>
<keyword evidence="2 8" id="KW-0813">Transport</keyword>
<dbReference type="InterPro" id="IPR000531">
    <property type="entry name" value="Beta-barrel_TonB"/>
</dbReference>
<keyword evidence="5 9" id="KW-0798">TonB box</keyword>
<comment type="similarity">
    <text evidence="8 9">Belongs to the TonB-dependent receptor family.</text>
</comment>
<keyword evidence="3 8" id="KW-1134">Transmembrane beta strand</keyword>
<dbReference type="Pfam" id="PF07715">
    <property type="entry name" value="Plug"/>
    <property type="match status" value="1"/>
</dbReference>
<gene>
    <name evidence="10" type="ORF">I9054_003795</name>
</gene>
<keyword evidence="10" id="KW-0675">Receptor</keyword>
<organism evidence="10 11">
    <name type="scientific">Acinetobacter bereziniae</name>
    <name type="common">Acinetobacter genomosp. 10</name>
    <dbReference type="NCBI Taxonomy" id="106648"/>
    <lineage>
        <taxon>Bacteria</taxon>
        <taxon>Pseudomonadati</taxon>
        <taxon>Pseudomonadota</taxon>
        <taxon>Gammaproteobacteria</taxon>
        <taxon>Moraxellales</taxon>
        <taxon>Moraxellaceae</taxon>
        <taxon>Acinetobacter</taxon>
    </lineage>
</organism>
<evidence type="ECO:0000256" key="2">
    <source>
        <dbReference type="ARBA" id="ARBA00022448"/>
    </source>
</evidence>
<dbReference type="EMBL" id="CP092085">
    <property type="protein sequence ID" value="UUN98594.1"/>
    <property type="molecule type" value="Genomic_DNA"/>
</dbReference>
<dbReference type="Gene3D" id="2.170.130.10">
    <property type="entry name" value="TonB-dependent receptor, plug domain"/>
    <property type="match status" value="1"/>
</dbReference>
<evidence type="ECO:0000256" key="4">
    <source>
        <dbReference type="ARBA" id="ARBA00022692"/>
    </source>
</evidence>
<dbReference type="Pfam" id="PF00593">
    <property type="entry name" value="TonB_dep_Rec_b-barrel"/>
    <property type="match status" value="1"/>
</dbReference>
<dbReference type="Proteomes" id="UP000644140">
    <property type="component" value="Chromosome"/>
</dbReference>
<name>A0A8I1DHS3_ACIBZ</name>
<dbReference type="SUPFAM" id="SSF56935">
    <property type="entry name" value="Porins"/>
    <property type="match status" value="1"/>
</dbReference>
<evidence type="ECO:0000256" key="6">
    <source>
        <dbReference type="ARBA" id="ARBA00023136"/>
    </source>
</evidence>
<accession>A0A8I1DHS3</accession>
<dbReference type="PANTHER" id="PTHR32552:SF83">
    <property type="entry name" value="BLR3904 PROTEIN"/>
    <property type="match status" value="1"/>
</dbReference>
<dbReference type="GO" id="GO:0009279">
    <property type="term" value="C:cell outer membrane"/>
    <property type="evidence" value="ECO:0007669"/>
    <property type="project" value="UniProtKB-SubCell"/>
</dbReference>
<dbReference type="InterPro" id="IPR012910">
    <property type="entry name" value="Plug_dom"/>
</dbReference>
<dbReference type="InterPro" id="IPR037066">
    <property type="entry name" value="Plug_dom_sf"/>
</dbReference>
<keyword evidence="6 8" id="KW-0472">Membrane</keyword>
<dbReference type="Gene3D" id="2.40.170.20">
    <property type="entry name" value="TonB-dependent receptor, beta-barrel domain"/>
    <property type="match status" value="1"/>
</dbReference>
<dbReference type="PROSITE" id="PS52016">
    <property type="entry name" value="TONB_DEPENDENT_REC_3"/>
    <property type="match status" value="1"/>
</dbReference>
<evidence type="ECO:0000313" key="11">
    <source>
        <dbReference type="Proteomes" id="UP000644140"/>
    </source>
</evidence>
<keyword evidence="7 8" id="KW-0998">Cell outer membrane</keyword>
<comment type="subcellular location">
    <subcellularLocation>
        <location evidence="1 8">Cell outer membrane</location>
        <topology evidence="1 8">Multi-pass membrane protein</topology>
    </subcellularLocation>
</comment>